<keyword evidence="2" id="KW-1185">Reference proteome</keyword>
<evidence type="ECO:0000313" key="1">
    <source>
        <dbReference type="EMBL" id="KAA8578937.1"/>
    </source>
</evidence>
<proteinExistence type="predicted"/>
<name>A0A5J5CBB1_9PERO</name>
<reference evidence="1 2" key="1">
    <citation type="submission" date="2019-08" db="EMBL/GenBank/DDBJ databases">
        <title>A chromosome-level genome assembly, high-density linkage maps, and genome scans reveal the genomic architecture of hybrid incompatibilities underlying speciation via character displacement in darters (Percidae: Etheostominae).</title>
        <authorList>
            <person name="Moran R.L."/>
            <person name="Catchen J.M."/>
            <person name="Fuller R.C."/>
        </authorList>
    </citation>
    <scope>NUCLEOTIDE SEQUENCE [LARGE SCALE GENOMIC DNA]</scope>
    <source>
        <strain evidence="1">EspeVRDwgs_2016</strain>
        <tissue evidence="1">Muscle</tissue>
    </source>
</reference>
<sequence length="73" mass="8168">MFIERFIQQFTWPSCGGYELHLTTPSFTAALNDRFGLVLNKAFRFRPSPRGLMKGLGLTTVTFRPNVFSGPAG</sequence>
<dbReference type="Proteomes" id="UP000327493">
    <property type="component" value="Unassembled WGS sequence"/>
</dbReference>
<accession>A0A5J5CBB1</accession>
<gene>
    <name evidence="1" type="ORF">FQN60_018665</name>
</gene>
<dbReference type="AlphaFoldDB" id="A0A5J5CBB1"/>
<comment type="caution">
    <text evidence="1">The sequence shown here is derived from an EMBL/GenBank/DDBJ whole genome shotgun (WGS) entry which is preliminary data.</text>
</comment>
<protein>
    <submittedName>
        <fullName evidence="1">Uncharacterized protein</fullName>
    </submittedName>
</protein>
<evidence type="ECO:0000313" key="2">
    <source>
        <dbReference type="Proteomes" id="UP000327493"/>
    </source>
</evidence>
<organism evidence="1 2">
    <name type="scientific">Etheostoma spectabile</name>
    <name type="common">orangethroat darter</name>
    <dbReference type="NCBI Taxonomy" id="54343"/>
    <lineage>
        <taxon>Eukaryota</taxon>
        <taxon>Metazoa</taxon>
        <taxon>Chordata</taxon>
        <taxon>Craniata</taxon>
        <taxon>Vertebrata</taxon>
        <taxon>Euteleostomi</taxon>
        <taxon>Actinopterygii</taxon>
        <taxon>Neopterygii</taxon>
        <taxon>Teleostei</taxon>
        <taxon>Neoteleostei</taxon>
        <taxon>Acanthomorphata</taxon>
        <taxon>Eupercaria</taxon>
        <taxon>Perciformes</taxon>
        <taxon>Percoidei</taxon>
        <taxon>Percidae</taxon>
        <taxon>Etheostomatinae</taxon>
        <taxon>Etheostoma</taxon>
    </lineage>
</organism>
<dbReference type="EMBL" id="VOFY01000063">
    <property type="protein sequence ID" value="KAA8578937.1"/>
    <property type="molecule type" value="Genomic_DNA"/>
</dbReference>